<dbReference type="GO" id="GO:0019843">
    <property type="term" value="F:rRNA binding"/>
    <property type="evidence" value="ECO:0007669"/>
    <property type="project" value="UniProtKB-UniRule"/>
</dbReference>
<dbReference type="GO" id="GO:0006412">
    <property type="term" value="P:translation"/>
    <property type="evidence" value="ECO:0007669"/>
    <property type="project" value="UniProtKB-UniRule"/>
</dbReference>
<dbReference type="NCBIfam" id="NF004359">
    <property type="entry name" value="PRK05738.1-3"/>
    <property type="match status" value="1"/>
</dbReference>
<dbReference type="GO" id="GO:0003735">
    <property type="term" value="F:structural constituent of ribosome"/>
    <property type="evidence" value="ECO:0007669"/>
    <property type="project" value="InterPro"/>
</dbReference>
<dbReference type="AlphaFoldDB" id="A0A1F5RIF1"/>
<keyword evidence="2 6" id="KW-0699">rRNA-binding</keyword>
<gene>
    <name evidence="6" type="primary">rplW</name>
    <name evidence="8" type="ORF">A2024_08275</name>
</gene>
<dbReference type="HAMAP" id="MF_01369_B">
    <property type="entry name" value="Ribosomal_uL23_B"/>
    <property type="match status" value="1"/>
</dbReference>
<dbReference type="EMBL" id="MFFM01000005">
    <property type="protein sequence ID" value="OGF14245.1"/>
    <property type="molecule type" value="Genomic_DNA"/>
</dbReference>
<dbReference type="Proteomes" id="UP000177230">
    <property type="component" value="Unassembled WGS sequence"/>
</dbReference>
<proteinExistence type="inferred from homology"/>
<dbReference type="PANTHER" id="PTHR11620">
    <property type="entry name" value="60S RIBOSOMAL PROTEIN L23A"/>
    <property type="match status" value="1"/>
</dbReference>
<evidence type="ECO:0000256" key="5">
    <source>
        <dbReference type="ARBA" id="ARBA00023274"/>
    </source>
</evidence>
<comment type="similarity">
    <text evidence="1 6 7">Belongs to the universal ribosomal protein uL23 family.</text>
</comment>
<keyword evidence="5 6" id="KW-0687">Ribonucleoprotein</keyword>
<comment type="caution">
    <text evidence="8">The sequence shown here is derived from an EMBL/GenBank/DDBJ whole genome shotgun (WGS) entry which is preliminary data.</text>
</comment>
<keyword evidence="3 6" id="KW-0694">RNA-binding</keyword>
<reference evidence="8 9" key="1">
    <citation type="journal article" date="2016" name="Nat. Commun.">
        <title>Thousands of microbial genomes shed light on interconnected biogeochemical processes in an aquifer system.</title>
        <authorList>
            <person name="Anantharaman K."/>
            <person name="Brown C.T."/>
            <person name="Hug L.A."/>
            <person name="Sharon I."/>
            <person name="Castelle C.J."/>
            <person name="Probst A.J."/>
            <person name="Thomas B.C."/>
            <person name="Singh A."/>
            <person name="Wilkins M.J."/>
            <person name="Karaoz U."/>
            <person name="Brodie E.L."/>
            <person name="Williams K.H."/>
            <person name="Hubbard S.S."/>
            <person name="Banfield J.F."/>
        </authorList>
    </citation>
    <scope>NUCLEOTIDE SEQUENCE [LARGE SCALE GENOMIC DNA]</scope>
</reference>
<accession>A0A1F5RIF1</accession>
<dbReference type="InterPro" id="IPR013025">
    <property type="entry name" value="Ribosomal_uL23-like"/>
</dbReference>
<dbReference type="NCBIfam" id="NF004366">
    <property type="entry name" value="PRK05738.3-2"/>
    <property type="match status" value="1"/>
</dbReference>
<protein>
    <recommendedName>
        <fullName evidence="6">Large ribosomal subunit protein uL23</fullName>
    </recommendedName>
</protein>
<organism evidence="8 9">
    <name type="scientific">Candidatus Edwardsbacteria bacterium GWF2_54_11</name>
    <dbReference type="NCBI Taxonomy" id="1817851"/>
    <lineage>
        <taxon>Bacteria</taxon>
        <taxon>Candidatus Edwardsiibacteriota</taxon>
    </lineage>
</organism>
<evidence type="ECO:0000256" key="6">
    <source>
        <dbReference type="HAMAP-Rule" id="MF_01369"/>
    </source>
</evidence>
<evidence type="ECO:0000313" key="9">
    <source>
        <dbReference type="Proteomes" id="UP000177230"/>
    </source>
</evidence>
<dbReference type="GO" id="GO:0005840">
    <property type="term" value="C:ribosome"/>
    <property type="evidence" value="ECO:0007669"/>
    <property type="project" value="UniProtKB-KW"/>
</dbReference>
<evidence type="ECO:0000256" key="4">
    <source>
        <dbReference type="ARBA" id="ARBA00022980"/>
    </source>
</evidence>
<dbReference type="Pfam" id="PF00276">
    <property type="entry name" value="Ribosomal_L23"/>
    <property type="match status" value="1"/>
</dbReference>
<evidence type="ECO:0000313" key="8">
    <source>
        <dbReference type="EMBL" id="OGF14245.1"/>
    </source>
</evidence>
<comment type="subunit">
    <text evidence="6">Part of the 50S ribosomal subunit. Contacts protein L29, and trigger factor when it is bound to the ribosome.</text>
</comment>
<evidence type="ECO:0000256" key="7">
    <source>
        <dbReference type="RuleBase" id="RU003934"/>
    </source>
</evidence>
<evidence type="ECO:0000256" key="1">
    <source>
        <dbReference type="ARBA" id="ARBA00006700"/>
    </source>
</evidence>
<dbReference type="NCBIfam" id="NF004363">
    <property type="entry name" value="PRK05738.2-4"/>
    <property type="match status" value="1"/>
</dbReference>
<name>A0A1F5RIF1_9BACT</name>
<keyword evidence="4 6" id="KW-0689">Ribosomal protein</keyword>
<comment type="function">
    <text evidence="6">One of the early assembly proteins it binds 23S rRNA. One of the proteins that surrounds the polypeptide exit tunnel on the outside of the ribosome. Forms the main docking site for trigger factor binding to the ribosome.</text>
</comment>
<sequence length="94" mass="11075">MNYRIIIRPLITEKITNLREEFNRYGFEVSRDANKHQIKQAVETLFKVKVKEVTTMNVMGKTKRLGRNQGKRPDWKKAIVTLAKDQKIEMIEGI</sequence>
<dbReference type="Gene3D" id="3.30.70.330">
    <property type="match status" value="1"/>
</dbReference>
<dbReference type="SUPFAM" id="SSF54189">
    <property type="entry name" value="Ribosomal proteins S24e, L23 and L15e"/>
    <property type="match status" value="1"/>
</dbReference>
<dbReference type="GO" id="GO:1990904">
    <property type="term" value="C:ribonucleoprotein complex"/>
    <property type="evidence" value="ECO:0007669"/>
    <property type="project" value="UniProtKB-KW"/>
</dbReference>
<evidence type="ECO:0000256" key="2">
    <source>
        <dbReference type="ARBA" id="ARBA00022730"/>
    </source>
</evidence>
<dbReference type="PROSITE" id="PS00050">
    <property type="entry name" value="RIBOSOMAL_L23"/>
    <property type="match status" value="1"/>
</dbReference>
<dbReference type="InterPro" id="IPR012677">
    <property type="entry name" value="Nucleotide-bd_a/b_plait_sf"/>
</dbReference>
<dbReference type="FunFam" id="3.30.70.330:FF:000001">
    <property type="entry name" value="50S ribosomal protein L23"/>
    <property type="match status" value="1"/>
</dbReference>
<dbReference type="InterPro" id="IPR001014">
    <property type="entry name" value="Ribosomal_uL23_CS"/>
</dbReference>
<dbReference type="InterPro" id="IPR012678">
    <property type="entry name" value="Ribosomal_uL23/eL15/eS24_sf"/>
</dbReference>
<evidence type="ECO:0000256" key="3">
    <source>
        <dbReference type="ARBA" id="ARBA00022884"/>
    </source>
</evidence>